<evidence type="ECO:0000256" key="7">
    <source>
        <dbReference type="ARBA" id="ARBA00022898"/>
    </source>
</evidence>
<comment type="function">
    <text evidence="10">Catalyzes the decarboxylative condensation of pimeloyl-[acyl-carrier protein] and L-alanine to produce 8-amino-7-oxononanoate (AON), [acyl-carrier protein], and carbon dioxide.</text>
</comment>
<dbReference type="GO" id="GO:0009102">
    <property type="term" value="P:biotin biosynthetic process"/>
    <property type="evidence" value="ECO:0007669"/>
    <property type="project" value="UniProtKB-UniRule"/>
</dbReference>
<evidence type="ECO:0000256" key="6">
    <source>
        <dbReference type="ARBA" id="ARBA00022756"/>
    </source>
</evidence>
<comment type="catalytic activity">
    <reaction evidence="8 10">
        <text>6-carboxyhexanoyl-[ACP] + L-alanine + H(+) = (8S)-8-amino-7-oxononanoate + holo-[ACP] + CO2</text>
        <dbReference type="Rhea" id="RHEA:42288"/>
        <dbReference type="Rhea" id="RHEA-COMP:9685"/>
        <dbReference type="Rhea" id="RHEA-COMP:9955"/>
        <dbReference type="ChEBI" id="CHEBI:15378"/>
        <dbReference type="ChEBI" id="CHEBI:16526"/>
        <dbReference type="ChEBI" id="CHEBI:57972"/>
        <dbReference type="ChEBI" id="CHEBI:64479"/>
        <dbReference type="ChEBI" id="CHEBI:78846"/>
        <dbReference type="ChEBI" id="CHEBI:149468"/>
        <dbReference type="EC" id="2.3.1.47"/>
    </reaction>
</comment>
<feature type="domain" description="Aminotransferase class I/classII large" evidence="11">
    <location>
        <begin position="40"/>
        <end position="378"/>
    </location>
</feature>
<organism evidence="12 13">
    <name type="scientific">Alkalihalophilus marmarensis DSM 21297</name>
    <dbReference type="NCBI Taxonomy" id="1188261"/>
    <lineage>
        <taxon>Bacteria</taxon>
        <taxon>Bacillati</taxon>
        <taxon>Bacillota</taxon>
        <taxon>Bacilli</taxon>
        <taxon>Bacillales</taxon>
        <taxon>Bacillaceae</taxon>
        <taxon>Alkalihalophilus</taxon>
    </lineage>
</organism>
<dbReference type="PANTHER" id="PTHR13693">
    <property type="entry name" value="CLASS II AMINOTRANSFERASE/8-AMINO-7-OXONONANOATE SYNTHASE"/>
    <property type="match status" value="1"/>
</dbReference>
<dbReference type="NCBIfam" id="TIGR00858">
    <property type="entry name" value="bioF"/>
    <property type="match status" value="1"/>
</dbReference>
<evidence type="ECO:0000256" key="2">
    <source>
        <dbReference type="ARBA" id="ARBA00004746"/>
    </source>
</evidence>
<dbReference type="PANTHER" id="PTHR13693:SF3">
    <property type="entry name" value="LD36009P"/>
    <property type="match status" value="1"/>
</dbReference>
<keyword evidence="6" id="KW-0093">Biotin biosynthesis</keyword>
<accession>U6SRN9</accession>
<keyword evidence="12" id="KW-0012">Acyltransferase</keyword>
<dbReference type="InterPro" id="IPR001917">
    <property type="entry name" value="Aminotrans_II_pyridoxalP_BS"/>
</dbReference>
<comment type="cofactor">
    <cofactor evidence="1 9 10">
        <name>pyridoxal 5'-phosphate</name>
        <dbReference type="ChEBI" id="CHEBI:597326"/>
    </cofactor>
</comment>
<dbReference type="InterPro" id="IPR015424">
    <property type="entry name" value="PyrdxlP-dep_Trfase"/>
</dbReference>
<comment type="pathway">
    <text evidence="2 10">Cofactor biosynthesis; biotin biosynthesis.</text>
</comment>
<evidence type="ECO:0000256" key="4">
    <source>
        <dbReference type="ARBA" id="ARBA00011738"/>
    </source>
</evidence>
<dbReference type="AlphaFoldDB" id="U6SRN9"/>
<comment type="similarity">
    <text evidence="3 10">Belongs to the class-II pyridoxal-phosphate-dependent aminotransferase family. BioF subfamily.</text>
</comment>
<keyword evidence="13" id="KW-1185">Reference proteome</keyword>
<evidence type="ECO:0000313" key="12">
    <source>
        <dbReference type="EMBL" id="ERN54349.1"/>
    </source>
</evidence>
<dbReference type="Pfam" id="PF00155">
    <property type="entry name" value="Aminotran_1_2"/>
    <property type="match status" value="1"/>
</dbReference>
<dbReference type="CDD" id="cd06454">
    <property type="entry name" value="KBL_like"/>
    <property type="match status" value="1"/>
</dbReference>
<dbReference type="InterPro" id="IPR050087">
    <property type="entry name" value="AON_synthase_class-II"/>
</dbReference>
<sequence length="406" mass="44790">MSLDQWLAERLSNTKNAGLYRTLRKMEQAPSRTNIIDGRKQLVFSSNNYLGLAADVRISEAAKLALEEFGTGSTGSRLTTGNASWHEKLEGKLASFKQTEAALLFSSGYLANIGVLSSIPQEGDIILSDELNHASLIDGCRLSKADKRIYPHLHMEMLENLLKESMHYNHRFIVTDGVFSMDGTIAPLDKIRQLADTYDAYLVVDDAHGTGVTGETGIGTCERFGVACDVIIGTLSKAVGCEGGFAAGSRILIDFLRNHARSFIFQTSIPQASCAAAYSALEIIESDKSRMQQLKKLSNHIRKVLVEMDFCIRGEETPIIPVIIGDTYKATQFAEKLKAKGIFAPAIRPPTVAEGEARIRLTVTADHTEEDVNYLLHSFYLIGREMDIIQNTKIGSSKGEDHHEYR</sequence>
<evidence type="ECO:0000256" key="8">
    <source>
        <dbReference type="ARBA" id="ARBA00047715"/>
    </source>
</evidence>
<dbReference type="PATRIC" id="fig|1188261.3.peg.990"/>
<dbReference type="SUPFAM" id="SSF53383">
    <property type="entry name" value="PLP-dependent transferases"/>
    <property type="match status" value="1"/>
</dbReference>
<evidence type="ECO:0000256" key="10">
    <source>
        <dbReference type="RuleBase" id="RU003693"/>
    </source>
</evidence>
<dbReference type="GO" id="GO:0030170">
    <property type="term" value="F:pyridoxal phosphate binding"/>
    <property type="evidence" value="ECO:0007669"/>
    <property type="project" value="InterPro"/>
</dbReference>
<comment type="subunit">
    <text evidence="4 10">Homodimer.</text>
</comment>
<dbReference type="InterPro" id="IPR004723">
    <property type="entry name" value="AONS_Archaea/Proteobacteria"/>
</dbReference>
<dbReference type="InterPro" id="IPR004839">
    <property type="entry name" value="Aminotransferase_I/II_large"/>
</dbReference>
<feature type="modified residue" description="N6-(pyridoxal phosphate)lysine" evidence="9">
    <location>
        <position position="237"/>
    </location>
</feature>
<dbReference type="Gene3D" id="3.90.1150.10">
    <property type="entry name" value="Aspartate Aminotransferase, domain 1"/>
    <property type="match status" value="1"/>
</dbReference>
<reference evidence="12 13" key="1">
    <citation type="journal article" date="2013" name="Genome Announc.">
        <title>Genome Sequence of the Extreme Obligate Alkaliphile Bacillus marmarensis Strain DSM 21297.</title>
        <authorList>
            <person name="Wernick D.G."/>
            <person name="Choi K.Y."/>
            <person name="Tat C.A."/>
            <person name="Lafontaine Rivera J.G."/>
            <person name="Liao J.C."/>
        </authorList>
    </citation>
    <scope>NUCLEOTIDE SEQUENCE [LARGE SCALE GENOMIC DNA]</scope>
    <source>
        <strain evidence="12 13">DSM 21297</strain>
    </source>
</reference>
<dbReference type="Proteomes" id="UP000017170">
    <property type="component" value="Unassembled WGS sequence"/>
</dbReference>
<evidence type="ECO:0000256" key="1">
    <source>
        <dbReference type="ARBA" id="ARBA00001933"/>
    </source>
</evidence>
<dbReference type="GO" id="GO:0008710">
    <property type="term" value="F:8-amino-7-oxononanoate synthase activity"/>
    <property type="evidence" value="ECO:0007669"/>
    <property type="project" value="UniProtKB-UniRule"/>
</dbReference>
<dbReference type="Gene3D" id="3.40.640.10">
    <property type="entry name" value="Type I PLP-dependent aspartate aminotransferase-like (Major domain)"/>
    <property type="match status" value="1"/>
</dbReference>
<evidence type="ECO:0000256" key="9">
    <source>
        <dbReference type="PIRSR" id="PIRSR604723-51"/>
    </source>
</evidence>
<dbReference type="InterPro" id="IPR015421">
    <property type="entry name" value="PyrdxlP-dep_Trfase_major"/>
</dbReference>
<keyword evidence="5 10" id="KW-0808">Transferase</keyword>
<dbReference type="PROSITE" id="PS00599">
    <property type="entry name" value="AA_TRANSFER_CLASS_2"/>
    <property type="match status" value="1"/>
</dbReference>
<protein>
    <recommendedName>
        <fullName evidence="10">8-amino-7-ketopelargonate synthase</fullName>
        <ecNumber evidence="10">2.3.1.47</ecNumber>
    </recommendedName>
</protein>
<evidence type="ECO:0000259" key="11">
    <source>
        <dbReference type="Pfam" id="PF00155"/>
    </source>
</evidence>
<dbReference type="GO" id="GO:0016874">
    <property type="term" value="F:ligase activity"/>
    <property type="evidence" value="ECO:0007669"/>
    <property type="project" value="UniProtKB-KW"/>
</dbReference>
<comment type="caution">
    <text evidence="12">The sequence shown here is derived from an EMBL/GenBank/DDBJ whole genome shotgun (WGS) entry which is preliminary data.</text>
</comment>
<evidence type="ECO:0000256" key="5">
    <source>
        <dbReference type="ARBA" id="ARBA00022679"/>
    </source>
</evidence>
<dbReference type="UniPathway" id="UPA00078"/>
<keyword evidence="7 9" id="KW-0663">Pyridoxal phosphate</keyword>
<evidence type="ECO:0000256" key="3">
    <source>
        <dbReference type="ARBA" id="ARBA00010008"/>
    </source>
</evidence>
<gene>
    <name evidence="12" type="ORF">A33I_07990</name>
</gene>
<keyword evidence="12" id="KW-0436">Ligase</keyword>
<name>U6SRN9_9BACI</name>
<dbReference type="InterPro" id="IPR015422">
    <property type="entry name" value="PyrdxlP-dep_Trfase_small"/>
</dbReference>
<dbReference type="RefSeq" id="WP_022627320.1">
    <property type="nucleotide sequence ID" value="NZ_ATAE01000008.1"/>
</dbReference>
<dbReference type="EC" id="2.3.1.47" evidence="10"/>
<dbReference type="EMBL" id="ATAE01000008">
    <property type="protein sequence ID" value="ERN54349.1"/>
    <property type="molecule type" value="Genomic_DNA"/>
</dbReference>
<proteinExistence type="inferred from homology"/>
<evidence type="ECO:0000313" key="13">
    <source>
        <dbReference type="Proteomes" id="UP000017170"/>
    </source>
</evidence>